<dbReference type="CDD" id="cd17719">
    <property type="entry name" value="BRCT_Rev1"/>
    <property type="match status" value="1"/>
</dbReference>
<dbReference type="GO" id="GO:0005634">
    <property type="term" value="C:nucleus"/>
    <property type="evidence" value="ECO:0007669"/>
    <property type="project" value="TreeGrafter"/>
</dbReference>
<dbReference type="PROSITE" id="PS50172">
    <property type="entry name" value="BRCT"/>
    <property type="match status" value="1"/>
</dbReference>
<dbReference type="InterPro" id="IPR001357">
    <property type="entry name" value="BRCT_dom"/>
</dbReference>
<feature type="domain" description="UmuC" evidence="2">
    <location>
        <begin position="250"/>
        <end position="409"/>
    </location>
</feature>
<dbReference type="SMART" id="SM00292">
    <property type="entry name" value="BRCT"/>
    <property type="match status" value="1"/>
</dbReference>
<dbReference type="SUPFAM" id="SSF56672">
    <property type="entry name" value="DNA/RNA polymerases"/>
    <property type="match status" value="1"/>
</dbReference>
<dbReference type="InterPro" id="IPR036775">
    <property type="entry name" value="DNA_pol_Y-fam_lit_finger_sf"/>
</dbReference>
<dbReference type="GO" id="GO:0042276">
    <property type="term" value="P:error-prone translesion synthesis"/>
    <property type="evidence" value="ECO:0007669"/>
    <property type="project" value="TreeGrafter"/>
</dbReference>
<dbReference type="PROSITE" id="PS50173">
    <property type="entry name" value="UMUC"/>
    <property type="match status" value="1"/>
</dbReference>
<evidence type="ECO:0000259" key="2">
    <source>
        <dbReference type="PROSITE" id="PS50173"/>
    </source>
</evidence>
<dbReference type="InterPro" id="IPR043128">
    <property type="entry name" value="Rev_trsase/Diguanyl_cyclase"/>
</dbReference>
<feature type="domain" description="BRCT" evidence="1">
    <location>
        <begin position="59"/>
        <end position="146"/>
    </location>
</feature>
<name>A0A183T4S3_SCHSO</name>
<dbReference type="PANTHER" id="PTHR45990">
    <property type="entry name" value="DNA REPAIR PROTEIN REV1"/>
    <property type="match status" value="1"/>
</dbReference>
<dbReference type="SUPFAM" id="SSF52113">
    <property type="entry name" value="BRCT domain"/>
    <property type="match status" value="1"/>
</dbReference>
<evidence type="ECO:0000313" key="3">
    <source>
        <dbReference type="WBParaSite" id="SSLN_0001191401-mRNA-1"/>
    </source>
</evidence>
<dbReference type="WBParaSite" id="SSLN_0001191401-mRNA-1">
    <property type="protein sequence ID" value="SSLN_0001191401-mRNA-1"/>
    <property type="gene ID" value="SSLN_0001191401"/>
</dbReference>
<dbReference type="GO" id="GO:0070987">
    <property type="term" value="P:error-free translesion synthesis"/>
    <property type="evidence" value="ECO:0007669"/>
    <property type="project" value="TreeGrafter"/>
</dbReference>
<dbReference type="GO" id="GO:0003684">
    <property type="term" value="F:damaged DNA binding"/>
    <property type="evidence" value="ECO:0007669"/>
    <property type="project" value="InterPro"/>
</dbReference>
<dbReference type="InterPro" id="IPR036420">
    <property type="entry name" value="BRCT_dom_sf"/>
</dbReference>
<dbReference type="Gene3D" id="6.10.250.1490">
    <property type="match status" value="1"/>
</dbReference>
<dbReference type="Gene3D" id="3.30.70.270">
    <property type="match status" value="1"/>
</dbReference>
<dbReference type="GO" id="GO:0006281">
    <property type="term" value="P:DNA repair"/>
    <property type="evidence" value="ECO:0007669"/>
    <property type="project" value="InterPro"/>
</dbReference>
<evidence type="ECO:0000259" key="1">
    <source>
        <dbReference type="PROSITE" id="PS50172"/>
    </source>
</evidence>
<accession>A0A183T4S3</accession>
<sequence>LPGLWPLGRAQFQGATGGSLVPVRGGHKSIPHLHETNGGGYMQAKLRKLQAQTSPSEARISSIFAGVRIYVNGYTVPSADIIHRLVQQHGGSFTNYFSKSAGDFMIASNLAESKVKNITDHKIVKPAWITASIQSGKLLPWRNFELYPTGTRGSKQRSLRKMTKKTEPTLSVIEPTVACSSMTSTHSGPGNYLANFYARSRLHHLSTWASDLRDLVRNLPESEKRLGWEATTIRLKPSTPSASRLRPPILMHIDMDCFFVSVCLRSRPDLKGTLIFSAAGSFSEVASCSYEARKFGIKNGMHLGDARKLCPELKTVPYDFEAFHSVSEQLYKIVACLNIEAVSCDEMYVDLSDLLSPVAEPGRIINPFLLGSELRRRVFEATGCTATCGFGTNRLLTRLATVKAKPNNQAFLIGASTHSAGAGNKLTPDSSDLMLDRFAKSVSAEINYGVRLASVGFFCYLSFWFLPSSTLRQTGHGICDTWTRTVQLPTPTRDVSFLTSQCMSVLRRINPDPTDIRGVSLRLLKRSMSA</sequence>
<protein>
    <submittedName>
        <fullName evidence="3">DNA repair protein REV1</fullName>
    </submittedName>
</protein>
<dbReference type="Pfam" id="PF16589">
    <property type="entry name" value="BRCT_2"/>
    <property type="match status" value="1"/>
</dbReference>
<reference evidence="3" key="1">
    <citation type="submission" date="2016-06" db="UniProtKB">
        <authorList>
            <consortium name="WormBaseParasite"/>
        </authorList>
    </citation>
    <scope>IDENTIFICATION</scope>
</reference>
<dbReference type="FunFam" id="3.40.50.10190:FF:000011">
    <property type="entry name" value="DNA repair protein REV1"/>
    <property type="match status" value="1"/>
</dbReference>
<proteinExistence type="predicted"/>
<dbReference type="GO" id="GO:0017125">
    <property type="term" value="F:deoxycytidyl transferase activity"/>
    <property type="evidence" value="ECO:0007669"/>
    <property type="project" value="TreeGrafter"/>
</dbReference>
<dbReference type="Pfam" id="PF00817">
    <property type="entry name" value="IMS"/>
    <property type="match status" value="1"/>
</dbReference>
<dbReference type="InterPro" id="IPR043502">
    <property type="entry name" value="DNA/RNA_pol_sf"/>
</dbReference>
<dbReference type="InterPro" id="IPR001126">
    <property type="entry name" value="UmuC"/>
</dbReference>
<organism evidence="3">
    <name type="scientific">Schistocephalus solidus</name>
    <name type="common">Tapeworm</name>
    <dbReference type="NCBI Taxonomy" id="70667"/>
    <lineage>
        <taxon>Eukaryota</taxon>
        <taxon>Metazoa</taxon>
        <taxon>Spiralia</taxon>
        <taxon>Lophotrochozoa</taxon>
        <taxon>Platyhelminthes</taxon>
        <taxon>Cestoda</taxon>
        <taxon>Eucestoda</taxon>
        <taxon>Diphyllobothriidea</taxon>
        <taxon>Diphyllobothriidae</taxon>
        <taxon>Schistocephalus</taxon>
    </lineage>
</organism>
<dbReference type="Gene3D" id="3.40.50.10190">
    <property type="entry name" value="BRCT domain"/>
    <property type="match status" value="1"/>
</dbReference>
<dbReference type="PANTHER" id="PTHR45990:SF1">
    <property type="entry name" value="DNA REPAIR PROTEIN REV1"/>
    <property type="match status" value="1"/>
</dbReference>
<dbReference type="AlphaFoldDB" id="A0A183T4S3"/>
<dbReference type="Gene3D" id="3.30.1490.100">
    <property type="entry name" value="DNA polymerase, Y-family, little finger domain"/>
    <property type="match status" value="1"/>
</dbReference>
<dbReference type="GO" id="GO:0003887">
    <property type="term" value="F:DNA-directed DNA polymerase activity"/>
    <property type="evidence" value="ECO:0007669"/>
    <property type="project" value="TreeGrafter"/>
</dbReference>
<dbReference type="Gene3D" id="3.40.1170.60">
    <property type="match status" value="1"/>
</dbReference>